<keyword evidence="5 6" id="KW-0472">Membrane</keyword>
<dbReference type="InterPro" id="IPR011701">
    <property type="entry name" value="MFS"/>
</dbReference>
<feature type="transmembrane region" description="Helical" evidence="6">
    <location>
        <begin position="245"/>
        <end position="266"/>
    </location>
</feature>
<dbReference type="Proteomes" id="UP000307173">
    <property type="component" value="Unassembled WGS sequence"/>
</dbReference>
<evidence type="ECO:0000256" key="2">
    <source>
        <dbReference type="ARBA" id="ARBA00022448"/>
    </source>
</evidence>
<dbReference type="GO" id="GO:0022857">
    <property type="term" value="F:transmembrane transporter activity"/>
    <property type="evidence" value="ECO:0007669"/>
    <property type="project" value="InterPro"/>
</dbReference>
<evidence type="ECO:0000256" key="4">
    <source>
        <dbReference type="ARBA" id="ARBA00022989"/>
    </source>
</evidence>
<evidence type="ECO:0000256" key="5">
    <source>
        <dbReference type="ARBA" id="ARBA00023136"/>
    </source>
</evidence>
<evidence type="ECO:0008006" key="9">
    <source>
        <dbReference type="Google" id="ProtNLM"/>
    </source>
</evidence>
<feature type="transmembrane region" description="Helical" evidence="6">
    <location>
        <begin position="213"/>
        <end position="233"/>
    </location>
</feature>
<feature type="transmembrane region" description="Helical" evidence="6">
    <location>
        <begin position="485"/>
        <end position="508"/>
    </location>
</feature>
<feature type="transmembrane region" description="Helical" evidence="6">
    <location>
        <begin position="421"/>
        <end position="440"/>
    </location>
</feature>
<sequence>MTEKPKEDTELTLETTKCADDTSSDVFLNEAPDSKNNPFANEKFAQRYAKVYEDAKYECRHRFDPDFKWTKEQQRKLNWKLDFKVTFVACLFFCALQMDRGNLGQAVSDNLLNDLNLSTNDFNTGNTIFYCCFLGAELPSQLISKRVGADIWIPIQITVWSIVTICQFRLSGKAGFFVCRALLGFFEGGFVPDLVLWLSYFYTGAELTIRLTYFWCAMYFIIIINYLIAYGILHMRGILGHPGWAWLFLIEGLITLCVGISAFFLMRPSCVSTKRFWNKKGWFTEEEEKIIVNKILRDDPTKGDMHNRQGLSFKMIFDALLDWHLWPMYLIGLFAYIPETTVDTYMTLLLRSMGFSTFHTNLLCIPYNALKILTMLFVSYLSEYLGDIFNVALMQPIWTTVCLGVLRFWSGSMINKWGTYVVLTFMLADPMIHAMMVSACSRNASSIKTRTVSASLYNMFVQAGSIIASNIYRTPDAPLYHKGNSILFGLSIALIPVLSLTKVFYCWLNKRKAIKWDKMSETEHDSYIENTNDSGSKRLDYRFSN</sequence>
<proteinExistence type="predicted"/>
<feature type="transmembrane region" description="Helical" evidence="6">
    <location>
        <begin position="452"/>
        <end position="473"/>
    </location>
</feature>
<dbReference type="AlphaFoldDB" id="A0A4T0WX20"/>
<comment type="caution">
    <text evidence="7">The sequence shown here is derived from an EMBL/GenBank/DDBJ whole genome shotgun (WGS) entry which is preliminary data.</text>
</comment>
<dbReference type="PANTHER" id="PTHR43791">
    <property type="entry name" value="PERMEASE-RELATED"/>
    <property type="match status" value="1"/>
</dbReference>
<evidence type="ECO:0000313" key="7">
    <source>
        <dbReference type="EMBL" id="TID16702.1"/>
    </source>
</evidence>
<accession>A0A4T0WX20</accession>
<keyword evidence="8" id="KW-1185">Reference proteome</keyword>
<keyword evidence="2" id="KW-0813">Transport</keyword>
<feature type="transmembrane region" description="Helical" evidence="6">
    <location>
        <begin position="182"/>
        <end position="201"/>
    </location>
</feature>
<dbReference type="OrthoDB" id="1935484at2759"/>
<comment type="subcellular location">
    <subcellularLocation>
        <location evidence="1">Membrane</location>
        <topology evidence="1">Multi-pass membrane protein</topology>
    </subcellularLocation>
</comment>
<dbReference type="GO" id="GO:0016020">
    <property type="term" value="C:membrane"/>
    <property type="evidence" value="ECO:0007669"/>
    <property type="project" value="UniProtKB-SubCell"/>
</dbReference>
<dbReference type="Pfam" id="PF07690">
    <property type="entry name" value="MFS_1"/>
    <property type="match status" value="1"/>
</dbReference>
<organism evidence="7 8">
    <name type="scientific">Pichia inconspicua</name>
    <dbReference type="NCBI Taxonomy" id="52247"/>
    <lineage>
        <taxon>Eukaryota</taxon>
        <taxon>Fungi</taxon>
        <taxon>Dikarya</taxon>
        <taxon>Ascomycota</taxon>
        <taxon>Saccharomycotina</taxon>
        <taxon>Pichiomycetes</taxon>
        <taxon>Pichiales</taxon>
        <taxon>Pichiaceae</taxon>
        <taxon>Pichia</taxon>
    </lineage>
</organism>
<dbReference type="SUPFAM" id="SSF103473">
    <property type="entry name" value="MFS general substrate transporter"/>
    <property type="match status" value="1"/>
</dbReference>
<dbReference type="EMBL" id="SELW01000641">
    <property type="protein sequence ID" value="TID16702.1"/>
    <property type="molecule type" value="Genomic_DNA"/>
</dbReference>
<evidence type="ECO:0000256" key="6">
    <source>
        <dbReference type="SAM" id="Phobius"/>
    </source>
</evidence>
<evidence type="ECO:0000256" key="1">
    <source>
        <dbReference type="ARBA" id="ARBA00004141"/>
    </source>
</evidence>
<feature type="transmembrane region" description="Helical" evidence="6">
    <location>
        <begin position="358"/>
        <end position="381"/>
    </location>
</feature>
<dbReference type="STRING" id="52247.A0A4T0WX20"/>
<dbReference type="InterPro" id="IPR036259">
    <property type="entry name" value="MFS_trans_sf"/>
</dbReference>
<name>A0A4T0WX20_9ASCO</name>
<keyword evidence="3 6" id="KW-0812">Transmembrane</keyword>
<keyword evidence="4 6" id="KW-1133">Transmembrane helix</keyword>
<gene>
    <name evidence="7" type="ORF">CANINC_004154</name>
</gene>
<feature type="transmembrane region" description="Helical" evidence="6">
    <location>
        <begin position="315"/>
        <end position="338"/>
    </location>
</feature>
<feature type="transmembrane region" description="Helical" evidence="6">
    <location>
        <begin position="388"/>
        <end position="409"/>
    </location>
</feature>
<evidence type="ECO:0000256" key="3">
    <source>
        <dbReference type="ARBA" id="ARBA00022692"/>
    </source>
</evidence>
<dbReference type="FunFam" id="1.20.1250.20:FF:000106">
    <property type="entry name" value="MFS transporter, putative"/>
    <property type="match status" value="1"/>
</dbReference>
<dbReference type="Gene3D" id="1.20.1250.20">
    <property type="entry name" value="MFS general substrate transporter like domains"/>
    <property type="match status" value="1"/>
</dbReference>
<evidence type="ECO:0000313" key="8">
    <source>
        <dbReference type="Proteomes" id="UP000307173"/>
    </source>
</evidence>
<reference evidence="7 8" key="1">
    <citation type="journal article" date="2019" name="Front. Genet.">
        <title>Whole-Genome Sequencing of the Opportunistic Yeast Pathogen Candida inconspicua Uncovers Its Hybrid Origin.</title>
        <authorList>
            <person name="Mixao V."/>
            <person name="Hansen A.P."/>
            <person name="Saus E."/>
            <person name="Boekhout T."/>
            <person name="Lass-Florl C."/>
            <person name="Gabaldon T."/>
        </authorList>
    </citation>
    <scope>NUCLEOTIDE SEQUENCE [LARGE SCALE GENOMIC DNA]</scope>
    <source>
        <strain evidence="7 8">CBS 180</strain>
    </source>
</reference>
<dbReference type="PANTHER" id="PTHR43791:SF29">
    <property type="entry name" value="MAJOR FACILITATOR SUPERFAMILY (MFS) PROFILE DOMAIN-CONTAINING PROTEIN"/>
    <property type="match status" value="1"/>
</dbReference>
<protein>
    <recommendedName>
        <fullName evidence="9">Major facilitator superfamily (MFS) profile domain-containing protein</fullName>
    </recommendedName>
</protein>